<reference evidence="1 2" key="1">
    <citation type="journal article" date="2014" name="Antonie Van Leeuwenhoek">
        <title>Fictibacillus enclensis sp. nov., isolated from marine sediment.</title>
        <authorList>
            <person name="Dastager S.G."/>
            <person name="Mawlankar R."/>
            <person name="Srinivasan K."/>
            <person name="Tang S.K."/>
            <person name="Lee J.C."/>
            <person name="Ramana V.V."/>
            <person name="Shouche Y.S."/>
        </authorList>
    </citation>
    <scope>NUCLEOTIDE SEQUENCE [LARGE SCALE GENOMIC DNA]</scope>
    <source>
        <strain evidence="1 2">NIO-1003</strain>
    </source>
</reference>
<dbReference type="RefSeq" id="WP_061972255.1">
    <property type="nucleotide sequence ID" value="NZ_FMAV01000002.1"/>
</dbReference>
<comment type="caution">
    <text evidence="1">The sequence shown here is derived from an EMBL/GenBank/DDBJ whole genome shotgun (WGS) entry which is preliminary data.</text>
</comment>
<dbReference type="AlphaFoldDB" id="A0A0V8J8U0"/>
<proteinExistence type="predicted"/>
<dbReference type="EMBL" id="LNQN01000002">
    <property type="protein sequence ID" value="KSU83417.1"/>
    <property type="molecule type" value="Genomic_DNA"/>
</dbReference>
<keyword evidence="2" id="KW-1185">Reference proteome</keyword>
<gene>
    <name evidence="1" type="ORF">AS030_12695</name>
</gene>
<evidence type="ECO:0000313" key="1">
    <source>
        <dbReference type="EMBL" id="KSU83417.1"/>
    </source>
</evidence>
<sequence>MKLNVKHQVTRKSDGIYGFCELSNPDGGVLMTFEKTFDRGSNEIYAAYKSFQAVIPTARRLRAEYLDIESNNACFLNEIRGDRNVNSRLYEQTIDRLYTIEIVSVKLVG</sequence>
<protein>
    <submittedName>
        <fullName evidence="1">Uncharacterized protein</fullName>
    </submittedName>
</protein>
<accession>A0A0V8J8U0</accession>
<evidence type="ECO:0000313" key="2">
    <source>
        <dbReference type="Proteomes" id="UP000054099"/>
    </source>
</evidence>
<organism evidence="1 2">
    <name type="scientific">Fictibacillus enclensis</name>
    <dbReference type="NCBI Taxonomy" id="1017270"/>
    <lineage>
        <taxon>Bacteria</taxon>
        <taxon>Bacillati</taxon>
        <taxon>Bacillota</taxon>
        <taxon>Bacilli</taxon>
        <taxon>Bacillales</taxon>
        <taxon>Fictibacillaceae</taxon>
        <taxon>Fictibacillus</taxon>
    </lineage>
</organism>
<dbReference type="Proteomes" id="UP000054099">
    <property type="component" value="Unassembled WGS sequence"/>
</dbReference>
<name>A0A0V8J8U0_9BACL</name>